<dbReference type="PANTHER" id="PTHR14319">
    <property type="entry name" value="FIVE-SPAN TRANSMEMBRANE PROTEIN M83"/>
    <property type="match status" value="1"/>
</dbReference>
<dbReference type="AlphaFoldDB" id="A0ABD0S0F8"/>
<keyword evidence="8" id="KW-1185">Reference proteome</keyword>
<comment type="similarity">
    <text evidence="2">Belongs to the TMEM8 family.</text>
</comment>
<organism evidence="7 8">
    <name type="scientific">Cirrhinus mrigala</name>
    <name type="common">Mrigala</name>
    <dbReference type="NCBI Taxonomy" id="683832"/>
    <lineage>
        <taxon>Eukaryota</taxon>
        <taxon>Metazoa</taxon>
        <taxon>Chordata</taxon>
        <taxon>Craniata</taxon>
        <taxon>Vertebrata</taxon>
        <taxon>Euteleostomi</taxon>
        <taxon>Actinopterygii</taxon>
        <taxon>Neopterygii</taxon>
        <taxon>Teleostei</taxon>
        <taxon>Ostariophysi</taxon>
        <taxon>Cypriniformes</taxon>
        <taxon>Cyprinidae</taxon>
        <taxon>Labeoninae</taxon>
        <taxon>Labeonini</taxon>
        <taxon>Cirrhinus</taxon>
    </lineage>
</organism>
<dbReference type="PANTHER" id="PTHR14319:SF7">
    <property type="entry name" value="POST-GPI ATTACHMENT TO PROTEINS FACTOR 6"/>
    <property type="match status" value="1"/>
</dbReference>
<dbReference type="Proteomes" id="UP001529510">
    <property type="component" value="Unassembled WGS sequence"/>
</dbReference>
<keyword evidence="3" id="KW-1003">Cell membrane</keyword>
<keyword evidence="6" id="KW-0472">Membrane</keyword>
<evidence type="ECO:0000256" key="5">
    <source>
        <dbReference type="ARBA" id="ARBA00022989"/>
    </source>
</evidence>
<evidence type="ECO:0000256" key="4">
    <source>
        <dbReference type="ARBA" id="ARBA00022692"/>
    </source>
</evidence>
<dbReference type="InterPro" id="IPR021910">
    <property type="entry name" value="NGX6/PGAP6/MYMK"/>
</dbReference>
<feature type="non-terminal residue" evidence="7">
    <location>
        <position position="1"/>
    </location>
</feature>
<comment type="subcellular location">
    <subcellularLocation>
        <location evidence="1">Cell membrane</location>
        <topology evidence="1">Multi-pass membrane protein</topology>
    </subcellularLocation>
</comment>
<dbReference type="GO" id="GO:0005886">
    <property type="term" value="C:plasma membrane"/>
    <property type="evidence" value="ECO:0007669"/>
    <property type="project" value="UniProtKB-SubCell"/>
</dbReference>
<reference evidence="7 8" key="1">
    <citation type="submission" date="2024-05" db="EMBL/GenBank/DDBJ databases">
        <title>Genome sequencing and assembly of Indian major carp, Cirrhinus mrigala (Hamilton, 1822).</title>
        <authorList>
            <person name="Mohindra V."/>
            <person name="Chowdhury L.M."/>
            <person name="Lal K."/>
            <person name="Jena J.K."/>
        </authorList>
    </citation>
    <scope>NUCLEOTIDE SEQUENCE [LARGE SCALE GENOMIC DNA]</scope>
    <source>
        <strain evidence="7">CM1030</strain>
        <tissue evidence="7">Blood</tissue>
    </source>
</reference>
<gene>
    <name evidence="7" type="ORF">M9458_002166</name>
</gene>
<evidence type="ECO:0000256" key="1">
    <source>
        <dbReference type="ARBA" id="ARBA00004651"/>
    </source>
</evidence>
<sequence>CETPSVLPSVVAPLGVVPASGHRLCINWSFNYYYTHSIWHVMVATSVVFLLPPREKHVPPWGWTNKICSYRRCKNEKVELYTVT</sequence>
<evidence type="ECO:0000313" key="8">
    <source>
        <dbReference type="Proteomes" id="UP001529510"/>
    </source>
</evidence>
<protein>
    <submittedName>
        <fullName evidence="7">Uncharacterized protein</fullName>
    </submittedName>
</protein>
<evidence type="ECO:0000313" key="7">
    <source>
        <dbReference type="EMBL" id="KAL0204148.1"/>
    </source>
</evidence>
<evidence type="ECO:0000256" key="6">
    <source>
        <dbReference type="ARBA" id="ARBA00023136"/>
    </source>
</evidence>
<proteinExistence type="inferred from homology"/>
<dbReference type="EMBL" id="JAMKFB020000001">
    <property type="protein sequence ID" value="KAL0204148.1"/>
    <property type="molecule type" value="Genomic_DNA"/>
</dbReference>
<keyword evidence="5" id="KW-1133">Transmembrane helix</keyword>
<keyword evidence="4" id="KW-0812">Transmembrane</keyword>
<evidence type="ECO:0000256" key="3">
    <source>
        <dbReference type="ARBA" id="ARBA00022475"/>
    </source>
</evidence>
<evidence type="ECO:0000256" key="2">
    <source>
        <dbReference type="ARBA" id="ARBA00005542"/>
    </source>
</evidence>
<name>A0ABD0S0F8_CIRMR</name>
<comment type="caution">
    <text evidence="7">The sequence shown here is derived from an EMBL/GenBank/DDBJ whole genome shotgun (WGS) entry which is preliminary data.</text>
</comment>
<accession>A0ABD0S0F8</accession>